<dbReference type="GO" id="GO:0061668">
    <property type="term" value="P:mitochondrial ribosome assembly"/>
    <property type="evidence" value="ECO:0007669"/>
    <property type="project" value="TreeGrafter"/>
</dbReference>
<dbReference type="GO" id="GO:0006390">
    <property type="term" value="P:mitochondrial transcription"/>
    <property type="evidence" value="ECO:0007669"/>
    <property type="project" value="TreeGrafter"/>
</dbReference>
<dbReference type="GO" id="GO:0003676">
    <property type="term" value="F:nucleic acid binding"/>
    <property type="evidence" value="ECO:0007669"/>
    <property type="project" value="InterPro"/>
</dbReference>
<evidence type="ECO:0000256" key="2">
    <source>
        <dbReference type="ARBA" id="ARBA00022946"/>
    </source>
</evidence>
<evidence type="ECO:0000256" key="3">
    <source>
        <dbReference type="SAM" id="MobiDB-lite"/>
    </source>
</evidence>
<name>A0A0G4GJW5_9ALVE</name>
<organism evidence="5">
    <name type="scientific">Chromera velia CCMP2878</name>
    <dbReference type="NCBI Taxonomy" id="1169474"/>
    <lineage>
        <taxon>Eukaryota</taxon>
        <taxon>Sar</taxon>
        <taxon>Alveolata</taxon>
        <taxon>Colpodellida</taxon>
        <taxon>Chromeraceae</taxon>
        <taxon>Chromera</taxon>
    </lineage>
</organism>
<evidence type="ECO:0000256" key="1">
    <source>
        <dbReference type="ARBA" id="ARBA00007692"/>
    </source>
</evidence>
<dbReference type="InterPro" id="IPR003690">
    <property type="entry name" value="MTERF"/>
</dbReference>
<dbReference type="AlphaFoldDB" id="A0A0G4GJW5"/>
<dbReference type="PANTHER" id="PTHR13068">
    <property type="entry name" value="CGI-12 PROTEIN-RELATED"/>
    <property type="match status" value="1"/>
</dbReference>
<proteinExistence type="inferred from homology"/>
<dbReference type="PANTHER" id="PTHR13068:SF112">
    <property type="entry name" value="TRANSCRIPTION TERMINATION FACTOR 3, MITOCHONDRIAL"/>
    <property type="match status" value="1"/>
</dbReference>
<feature type="chain" id="PRO_5005190277" evidence="4">
    <location>
        <begin position="19"/>
        <end position="298"/>
    </location>
</feature>
<keyword evidence="4" id="KW-0732">Signal</keyword>
<reference evidence="5" key="1">
    <citation type="submission" date="2014-11" db="EMBL/GenBank/DDBJ databases">
        <authorList>
            <person name="Otto D Thomas"/>
            <person name="Naeem Raeece"/>
        </authorList>
    </citation>
    <scope>NUCLEOTIDE SEQUENCE</scope>
</reference>
<feature type="compositionally biased region" description="Low complexity" evidence="3">
    <location>
        <begin position="32"/>
        <end position="45"/>
    </location>
</feature>
<evidence type="ECO:0000256" key="4">
    <source>
        <dbReference type="SAM" id="SignalP"/>
    </source>
</evidence>
<comment type="similarity">
    <text evidence="1">Belongs to the mTERF family.</text>
</comment>
<dbReference type="Gene3D" id="1.25.70.10">
    <property type="entry name" value="Transcription termination factor 3, mitochondrial"/>
    <property type="match status" value="1"/>
</dbReference>
<feature type="signal peptide" evidence="4">
    <location>
        <begin position="1"/>
        <end position="18"/>
    </location>
</feature>
<dbReference type="EMBL" id="CDMZ01001285">
    <property type="protein sequence ID" value="CEM30217.1"/>
    <property type="molecule type" value="Genomic_DNA"/>
</dbReference>
<dbReference type="GO" id="GO:0005739">
    <property type="term" value="C:mitochondrion"/>
    <property type="evidence" value="ECO:0007669"/>
    <property type="project" value="TreeGrafter"/>
</dbReference>
<dbReference type="VEuPathDB" id="CryptoDB:Cvel_22228"/>
<evidence type="ECO:0000313" key="5">
    <source>
        <dbReference type="EMBL" id="CEM30217.1"/>
    </source>
</evidence>
<protein>
    <submittedName>
        <fullName evidence="5">Uncharacterized protein</fullName>
    </submittedName>
</protein>
<dbReference type="Pfam" id="PF02536">
    <property type="entry name" value="mTERF"/>
    <property type="match status" value="1"/>
</dbReference>
<gene>
    <name evidence="5" type="ORF">Cvel_22228</name>
</gene>
<keyword evidence="2" id="KW-0809">Transit peptide</keyword>
<dbReference type="InterPro" id="IPR038538">
    <property type="entry name" value="MTERF_sf"/>
</dbReference>
<feature type="region of interest" description="Disordered" evidence="3">
    <location>
        <begin position="31"/>
        <end position="51"/>
    </location>
</feature>
<sequence>MPWWTLGVLFLVLSCVEGFRVGRLFGSLGDVSSPSQRRPSRPSQSALSAELQPSTKATLLPGIGTEMNPITMETLTKAETLEEEWRDYLDFFTKKMKEWKQWKSKKTHDEIIPLLEADPEVVNERVKKYAADLELGPDQLLQTVMKRPQNLWMDLAAKRKEWEALGFSPEAALHALRKWPTLAERNMERVIKEFAEVGFTMDDMDKFALRRPQILLKGKPEVCQRHLKYWMGEELGKQTLLKWPHVLCFNYTRNIKPKFLFLENVMKKKSTEVASYPKFLTMSLRGRIQPRWQILLDQ</sequence>
<accession>A0A0G4GJW5</accession>